<keyword evidence="2 3" id="KW-0456">Lyase</keyword>
<name>A0A162MRR4_9FIRM</name>
<dbReference type="EMBL" id="LOHZ01000023">
    <property type="protein sequence ID" value="KYO67030.1"/>
    <property type="molecule type" value="Genomic_DNA"/>
</dbReference>
<protein>
    <submittedName>
        <fullName evidence="3">Sirohydrochlorin cobaltochelatase</fullName>
        <ecNumber evidence="3">4.99.1.3</ecNumber>
    </submittedName>
</protein>
<dbReference type="GO" id="GO:0046872">
    <property type="term" value="F:metal ion binding"/>
    <property type="evidence" value="ECO:0007669"/>
    <property type="project" value="UniProtKB-KW"/>
</dbReference>
<dbReference type="SUPFAM" id="SSF53800">
    <property type="entry name" value="Chelatase"/>
    <property type="match status" value="1"/>
</dbReference>
<sequence length="126" mass="14322">MEAILLISHGSREDSTVMTVERVARELEKALGKRVVPAFMEFNEPGVEKALELLYQQGYKKVTVLPYFLFSGIHMKKDVPKIINSFVRDKGAVKVNMVSPIGYHPLLIEILKDRLNEGREEKGDVH</sequence>
<accession>A0A162MRR4</accession>
<dbReference type="InterPro" id="IPR050963">
    <property type="entry name" value="Sirohydro_Cobaltochel/CbiX"/>
</dbReference>
<dbReference type="Proteomes" id="UP000075737">
    <property type="component" value="Unassembled WGS sequence"/>
</dbReference>
<dbReference type="GO" id="GO:0016852">
    <property type="term" value="F:sirohydrochlorin cobaltochelatase activity"/>
    <property type="evidence" value="ECO:0007669"/>
    <property type="project" value="UniProtKB-EC"/>
</dbReference>
<dbReference type="AlphaFoldDB" id="A0A162MRR4"/>
<dbReference type="InterPro" id="IPR002762">
    <property type="entry name" value="CbiX-like"/>
</dbReference>
<keyword evidence="4" id="KW-1185">Reference proteome</keyword>
<evidence type="ECO:0000256" key="2">
    <source>
        <dbReference type="ARBA" id="ARBA00023239"/>
    </source>
</evidence>
<evidence type="ECO:0000313" key="3">
    <source>
        <dbReference type="EMBL" id="KYO67030.1"/>
    </source>
</evidence>
<dbReference type="CDD" id="cd03416">
    <property type="entry name" value="CbiX_SirB_N"/>
    <property type="match status" value="1"/>
</dbReference>
<keyword evidence="1" id="KW-0479">Metal-binding</keyword>
<proteinExistence type="predicted"/>
<dbReference type="OrthoDB" id="9797895at2"/>
<gene>
    <name evidence="3" type="primary">cbiX</name>
    <name evidence="3" type="ORF">ATZ99_08470</name>
</gene>
<dbReference type="Pfam" id="PF01903">
    <property type="entry name" value="CbiX"/>
    <property type="match status" value="1"/>
</dbReference>
<organism evidence="3 4">
    <name type="scientific">Thermovenabulum gondwanense</name>
    <dbReference type="NCBI Taxonomy" id="520767"/>
    <lineage>
        <taxon>Bacteria</taxon>
        <taxon>Bacillati</taxon>
        <taxon>Bacillota</taxon>
        <taxon>Clostridia</taxon>
        <taxon>Thermosediminibacterales</taxon>
        <taxon>Thermosediminibacteraceae</taxon>
        <taxon>Thermovenabulum</taxon>
    </lineage>
</organism>
<dbReference type="PANTHER" id="PTHR33542:SF3">
    <property type="entry name" value="SIROHYDROCHLORIN FERROCHELATASE, CHLOROPLASTIC"/>
    <property type="match status" value="1"/>
</dbReference>
<dbReference type="PANTHER" id="PTHR33542">
    <property type="entry name" value="SIROHYDROCHLORIN FERROCHELATASE, CHLOROPLASTIC"/>
    <property type="match status" value="1"/>
</dbReference>
<dbReference type="STRING" id="520767.ATZ99_08470"/>
<reference evidence="3 4" key="1">
    <citation type="submission" date="2015-12" db="EMBL/GenBank/DDBJ databases">
        <title>Draft genome of Thermovenabulum gondwanense isolated from a red thermophilic microbial mat colonisisng an outflow channel of a bore well.</title>
        <authorList>
            <person name="Patel B.K."/>
        </authorList>
    </citation>
    <scope>NUCLEOTIDE SEQUENCE [LARGE SCALE GENOMIC DNA]</scope>
    <source>
        <strain evidence="3 4">R270</strain>
    </source>
</reference>
<dbReference type="EC" id="4.99.1.3" evidence="3"/>
<dbReference type="RefSeq" id="WP_068747999.1">
    <property type="nucleotide sequence ID" value="NZ_LOHZ01000023.1"/>
</dbReference>
<evidence type="ECO:0000256" key="1">
    <source>
        <dbReference type="ARBA" id="ARBA00022723"/>
    </source>
</evidence>
<dbReference type="Gene3D" id="3.40.50.1400">
    <property type="match status" value="1"/>
</dbReference>
<comment type="caution">
    <text evidence="3">The sequence shown here is derived from an EMBL/GenBank/DDBJ whole genome shotgun (WGS) entry which is preliminary data.</text>
</comment>
<evidence type="ECO:0000313" key="4">
    <source>
        <dbReference type="Proteomes" id="UP000075737"/>
    </source>
</evidence>